<evidence type="ECO:0000313" key="1">
    <source>
        <dbReference type="EMBL" id="KAJ0088787.1"/>
    </source>
</evidence>
<sequence>MGIRTNDEVLSLPPSLFLPFSLVNDFHVLVSLKQGFLSPEPALTSWNSSNPSSVCSWAGVFCSQDRVVSLDLTDLNLGGSVSAQVSRLDMLTYFSLAGNSFRGGIEIANLSSLQSLNISHNQFTGGLDWNYSSLSNLQVFDAYDNNFTALLPLGVLTLEKLKYLDLAGNYFYGKIPESYGKLLTEVTAVYKRTVTFSKEQILTFPNSALFPFLSFINMVSELRNLQPSPENESIRVKLFDSDKFKST</sequence>
<reference evidence="2" key="1">
    <citation type="journal article" date="2023" name="G3 (Bethesda)">
        <title>Genome assembly and association tests identify interacting loci associated with vigor, precocity, and sex in interspecific pistachio rootstocks.</title>
        <authorList>
            <person name="Palmer W."/>
            <person name="Jacygrad E."/>
            <person name="Sagayaradj S."/>
            <person name="Cavanaugh K."/>
            <person name="Han R."/>
            <person name="Bertier L."/>
            <person name="Beede B."/>
            <person name="Kafkas S."/>
            <person name="Golino D."/>
            <person name="Preece J."/>
            <person name="Michelmore R."/>
        </authorList>
    </citation>
    <scope>NUCLEOTIDE SEQUENCE [LARGE SCALE GENOMIC DNA]</scope>
</reference>
<comment type="caution">
    <text evidence="1">The sequence shown here is derived from an EMBL/GenBank/DDBJ whole genome shotgun (WGS) entry which is preliminary data.</text>
</comment>
<gene>
    <name evidence="1" type="ORF">Patl1_33243</name>
</gene>
<evidence type="ECO:0000313" key="2">
    <source>
        <dbReference type="Proteomes" id="UP001164250"/>
    </source>
</evidence>
<protein>
    <submittedName>
        <fullName evidence="1">Uncharacterized protein</fullName>
    </submittedName>
</protein>
<dbReference type="Proteomes" id="UP001164250">
    <property type="component" value="Chromosome 9"/>
</dbReference>
<accession>A0ACC1AQ47</accession>
<name>A0ACC1AQ47_9ROSI</name>
<proteinExistence type="predicted"/>
<organism evidence="1 2">
    <name type="scientific">Pistacia atlantica</name>
    <dbReference type="NCBI Taxonomy" id="434234"/>
    <lineage>
        <taxon>Eukaryota</taxon>
        <taxon>Viridiplantae</taxon>
        <taxon>Streptophyta</taxon>
        <taxon>Embryophyta</taxon>
        <taxon>Tracheophyta</taxon>
        <taxon>Spermatophyta</taxon>
        <taxon>Magnoliopsida</taxon>
        <taxon>eudicotyledons</taxon>
        <taxon>Gunneridae</taxon>
        <taxon>Pentapetalae</taxon>
        <taxon>rosids</taxon>
        <taxon>malvids</taxon>
        <taxon>Sapindales</taxon>
        <taxon>Anacardiaceae</taxon>
        <taxon>Pistacia</taxon>
    </lineage>
</organism>
<keyword evidence="2" id="KW-1185">Reference proteome</keyword>
<dbReference type="EMBL" id="CM047905">
    <property type="protein sequence ID" value="KAJ0088787.1"/>
    <property type="molecule type" value="Genomic_DNA"/>
</dbReference>